<dbReference type="InterPro" id="IPR024388">
    <property type="entry name" value="Ribosomal_mL58"/>
</dbReference>
<evidence type="ECO:0000313" key="3">
    <source>
        <dbReference type="Proteomes" id="UP000076727"/>
    </source>
</evidence>
<dbReference type="GO" id="GO:0003735">
    <property type="term" value="F:structural constituent of ribosome"/>
    <property type="evidence" value="ECO:0007669"/>
    <property type="project" value="TreeGrafter"/>
</dbReference>
<accession>A0A165LWZ3</accession>
<dbReference type="AlphaFoldDB" id="A0A165LWZ3"/>
<reference evidence="2 3" key="1">
    <citation type="journal article" date="2016" name="Mol. Biol. Evol.">
        <title>Comparative Genomics of Early-Diverging Mushroom-Forming Fungi Provides Insights into the Origins of Lignocellulose Decay Capabilities.</title>
        <authorList>
            <person name="Nagy L.G."/>
            <person name="Riley R."/>
            <person name="Tritt A."/>
            <person name="Adam C."/>
            <person name="Daum C."/>
            <person name="Floudas D."/>
            <person name="Sun H."/>
            <person name="Yadav J.S."/>
            <person name="Pangilinan J."/>
            <person name="Larsson K.H."/>
            <person name="Matsuura K."/>
            <person name="Barry K."/>
            <person name="Labutti K."/>
            <person name="Kuo R."/>
            <person name="Ohm R.A."/>
            <person name="Bhattacharya S.S."/>
            <person name="Shirouzu T."/>
            <person name="Yoshinaga Y."/>
            <person name="Martin F.M."/>
            <person name="Grigoriev I.V."/>
            <person name="Hibbett D.S."/>
        </authorList>
    </citation>
    <scope>NUCLEOTIDE SEQUENCE [LARGE SCALE GENOMIC DNA]</scope>
    <source>
        <strain evidence="2 3">L-15889</strain>
    </source>
</reference>
<dbReference type="EMBL" id="KV429115">
    <property type="protein sequence ID" value="KZT64957.1"/>
    <property type="molecule type" value="Genomic_DNA"/>
</dbReference>
<feature type="region of interest" description="Disordered" evidence="1">
    <location>
        <begin position="58"/>
        <end position="104"/>
    </location>
</feature>
<dbReference type="OrthoDB" id="6021263at2759"/>
<dbReference type="GO" id="GO:0005762">
    <property type="term" value="C:mitochondrial large ribosomal subunit"/>
    <property type="evidence" value="ECO:0007669"/>
    <property type="project" value="TreeGrafter"/>
</dbReference>
<protein>
    <recommendedName>
        <fullName evidence="4">Mitochondrial ribosomal protein subunit L20</fullName>
    </recommendedName>
</protein>
<evidence type="ECO:0000313" key="2">
    <source>
        <dbReference type="EMBL" id="KZT64957.1"/>
    </source>
</evidence>
<feature type="compositionally biased region" description="Polar residues" evidence="1">
    <location>
        <begin position="63"/>
        <end position="80"/>
    </location>
</feature>
<dbReference type="Pfam" id="PF12824">
    <property type="entry name" value="MRP-L20"/>
    <property type="match status" value="1"/>
</dbReference>
<dbReference type="PANTHER" id="PTHR28266">
    <property type="entry name" value="54S RIBOSOMAL PROTEIN L20, MITOCHONDRIAL"/>
    <property type="match status" value="1"/>
</dbReference>
<sequence length="189" mass="21489">MSALARRLRLPHACSSVRTYATRIPERPPYRAPDPLVNNPNATYTKLEDDLTFIHRPPPTAPSPWSYTTNPASPLLQSAPTPAGEALPPPTRPGQGAEAEAEAWPRMSDEDLAKMRALRAEDPVRYSRSRLSKMFNCSPNFVAIMAPTKMRERKKILRQRDAEHEEARSKWGVKRAYFEAARKKRRGLW</sequence>
<gene>
    <name evidence="2" type="ORF">DAEQUDRAFT_677728</name>
</gene>
<keyword evidence="3" id="KW-1185">Reference proteome</keyword>
<name>A0A165LWZ3_9APHY</name>
<evidence type="ECO:0000256" key="1">
    <source>
        <dbReference type="SAM" id="MobiDB-lite"/>
    </source>
</evidence>
<dbReference type="Proteomes" id="UP000076727">
    <property type="component" value="Unassembled WGS sequence"/>
</dbReference>
<organism evidence="2 3">
    <name type="scientific">Daedalea quercina L-15889</name>
    <dbReference type="NCBI Taxonomy" id="1314783"/>
    <lineage>
        <taxon>Eukaryota</taxon>
        <taxon>Fungi</taxon>
        <taxon>Dikarya</taxon>
        <taxon>Basidiomycota</taxon>
        <taxon>Agaricomycotina</taxon>
        <taxon>Agaricomycetes</taxon>
        <taxon>Polyporales</taxon>
        <taxon>Fomitopsis</taxon>
    </lineage>
</organism>
<dbReference type="STRING" id="1314783.A0A165LWZ3"/>
<evidence type="ECO:0008006" key="4">
    <source>
        <dbReference type="Google" id="ProtNLM"/>
    </source>
</evidence>
<proteinExistence type="predicted"/>
<dbReference type="PANTHER" id="PTHR28266:SF1">
    <property type="entry name" value="LARGE RIBOSOMAL SUBUNIT PROTEIN ML58"/>
    <property type="match status" value="1"/>
</dbReference>